<keyword evidence="2" id="KW-1185">Reference proteome</keyword>
<evidence type="ECO:0000313" key="1">
    <source>
        <dbReference type="EMBL" id="KAG0582500.1"/>
    </source>
</evidence>
<evidence type="ECO:0000313" key="2">
    <source>
        <dbReference type="Proteomes" id="UP000822688"/>
    </source>
</evidence>
<name>A0A8T0IFK3_CERPU</name>
<accession>A0A8T0IFK3</accession>
<sequence length="99" mass="11098">MVVFSTVISVQSTSLRSEDQGCKLVKLVVKGLFALGCVVDESMEMCCSLSFCMWSPWWRFKPGIWSRGLGYAAIGVYSEEFRCPAARLAFVELVLERFG</sequence>
<proteinExistence type="predicted"/>
<dbReference type="Proteomes" id="UP000822688">
    <property type="component" value="Chromosome 3"/>
</dbReference>
<dbReference type="AlphaFoldDB" id="A0A8T0IFK3"/>
<protein>
    <submittedName>
        <fullName evidence="1">Uncharacterized protein</fullName>
    </submittedName>
</protein>
<comment type="caution">
    <text evidence="1">The sequence shown here is derived from an EMBL/GenBank/DDBJ whole genome shotgun (WGS) entry which is preliminary data.</text>
</comment>
<gene>
    <name evidence="1" type="ORF">KC19_3G064900</name>
</gene>
<organism evidence="1 2">
    <name type="scientific">Ceratodon purpureus</name>
    <name type="common">Fire moss</name>
    <name type="synonym">Dicranum purpureum</name>
    <dbReference type="NCBI Taxonomy" id="3225"/>
    <lineage>
        <taxon>Eukaryota</taxon>
        <taxon>Viridiplantae</taxon>
        <taxon>Streptophyta</taxon>
        <taxon>Embryophyta</taxon>
        <taxon>Bryophyta</taxon>
        <taxon>Bryophytina</taxon>
        <taxon>Bryopsida</taxon>
        <taxon>Dicranidae</taxon>
        <taxon>Pseudoditrichales</taxon>
        <taxon>Ditrichaceae</taxon>
        <taxon>Ceratodon</taxon>
    </lineage>
</organism>
<dbReference type="EMBL" id="CM026423">
    <property type="protein sequence ID" value="KAG0582500.1"/>
    <property type="molecule type" value="Genomic_DNA"/>
</dbReference>
<reference evidence="1" key="1">
    <citation type="submission" date="2020-06" db="EMBL/GenBank/DDBJ databases">
        <title>WGS assembly of Ceratodon purpureus strain R40.</title>
        <authorList>
            <person name="Carey S.B."/>
            <person name="Jenkins J."/>
            <person name="Shu S."/>
            <person name="Lovell J.T."/>
            <person name="Sreedasyam A."/>
            <person name="Maumus F."/>
            <person name="Tiley G.P."/>
            <person name="Fernandez-Pozo N."/>
            <person name="Barry K."/>
            <person name="Chen C."/>
            <person name="Wang M."/>
            <person name="Lipzen A."/>
            <person name="Daum C."/>
            <person name="Saski C.A."/>
            <person name="Payton A.C."/>
            <person name="Mcbreen J.C."/>
            <person name="Conrad R.E."/>
            <person name="Kollar L.M."/>
            <person name="Olsson S."/>
            <person name="Huttunen S."/>
            <person name="Landis J.B."/>
            <person name="Wickett N.J."/>
            <person name="Johnson M.G."/>
            <person name="Rensing S.A."/>
            <person name="Grimwood J."/>
            <person name="Schmutz J."/>
            <person name="Mcdaniel S.F."/>
        </authorList>
    </citation>
    <scope>NUCLEOTIDE SEQUENCE</scope>
    <source>
        <strain evidence="1">R40</strain>
    </source>
</reference>